<comment type="caution">
    <text evidence="1">The sequence shown here is derived from an EMBL/GenBank/DDBJ whole genome shotgun (WGS) entry which is preliminary data.</text>
</comment>
<feature type="non-terminal residue" evidence="1">
    <location>
        <position position="1"/>
    </location>
</feature>
<evidence type="ECO:0000313" key="1">
    <source>
        <dbReference type="EMBL" id="KAJ7337025.1"/>
    </source>
</evidence>
<keyword evidence="2" id="KW-1185">Reference proteome</keyword>
<sequence>YWSFDPTGADPLRSEDAANLGFPSLKLSTTVWGYSWDASVYTGIRQFHRAKGFDPDGQDVARQLGCPLYEL</sequence>
<name>A0AAD6ZTW7_9AGAR</name>
<protein>
    <submittedName>
        <fullName evidence="1">Uncharacterized protein</fullName>
    </submittedName>
</protein>
<dbReference type="EMBL" id="JARIHO010000030">
    <property type="protein sequence ID" value="KAJ7337025.1"/>
    <property type="molecule type" value="Genomic_DNA"/>
</dbReference>
<feature type="non-terminal residue" evidence="1">
    <location>
        <position position="71"/>
    </location>
</feature>
<reference evidence="1" key="1">
    <citation type="submission" date="2023-03" db="EMBL/GenBank/DDBJ databases">
        <title>Massive genome expansion in bonnet fungi (Mycena s.s.) driven by repeated elements and novel gene families across ecological guilds.</title>
        <authorList>
            <consortium name="Lawrence Berkeley National Laboratory"/>
            <person name="Harder C.B."/>
            <person name="Miyauchi S."/>
            <person name="Viragh M."/>
            <person name="Kuo A."/>
            <person name="Thoen E."/>
            <person name="Andreopoulos B."/>
            <person name="Lu D."/>
            <person name="Skrede I."/>
            <person name="Drula E."/>
            <person name="Henrissat B."/>
            <person name="Morin E."/>
            <person name="Kohler A."/>
            <person name="Barry K."/>
            <person name="LaButti K."/>
            <person name="Morin E."/>
            <person name="Salamov A."/>
            <person name="Lipzen A."/>
            <person name="Mereny Z."/>
            <person name="Hegedus B."/>
            <person name="Baldrian P."/>
            <person name="Stursova M."/>
            <person name="Weitz H."/>
            <person name="Taylor A."/>
            <person name="Grigoriev I.V."/>
            <person name="Nagy L.G."/>
            <person name="Martin F."/>
            <person name="Kauserud H."/>
        </authorList>
    </citation>
    <scope>NUCLEOTIDE SEQUENCE</scope>
    <source>
        <strain evidence="1">CBHHK002</strain>
    </source>
</reference>
<dbReference type="AlphaFoldDB" id="A0AAD6ZTW7"/>
<organism evidence="1 2">
    <name type="scientific">Mycena albidolilacea</name>
    <dbReference type="NCBI Taxonomy" id="1033008"/>
    <lineage>
        <taxon>Eukaryota</taxon>
        <taxon>Fungi</taxon>
        <taxon>Dikarya</taxon>
        <taxon>Basidiomycota</taxon>
        <taxon>Agaricomycotina</taxon>
        <taxon>Agaricomycetes</taxon>
        <taxon>Agaricomycetidae</taxon>
        <taxon>Agaricales</taxon>
        <taxon>Marasmiineae</taxon>
        <taxon>Mycenaceae</taxon>
        <taxon>Mycena</taxon>
    </lineage>
</organism>
<proteinExistence type="predicted"/>
<accession>A0AAD6ZTW7</accession>
<evidence type="ECO:0000313" key="2">
    <source>
        <dbReference type="Proteomes" id="UP001218218"/>
    </source>
</evidence>
<dbReference type="Proteomes" id="UP001218218">
    <property type="component" value="Unassembled WGS sequence"/>
</dbReference>
<gene>
    <name evidence="1" type="ORF">DFH08DRAFT_648965</name>
</gene>